<evidence type="ECO:0000256" key="2">
    <source>
        <dbReference type="SAM" id="MobiDB-lite"/>
    </source>
</evidence>
<dbReference type="Gene3D" id="1.10.443.10">
    <property type="entry name" value="Intergrase catalytic core"/>
    <property type="match status" value="1"/>
</dbReference>
<comment type="caution">
    <text evidence="4">The sequence shown here is derived from an EMBL/GenBank/DDBJ whole genome shotgun (WGS) entry which is preliminary data.</text>
</comment>
<dbReference type="Proteomes" id="UP000248039">
    <property type="component" value="Unassembled WGS sequence"/>
</dbReference>
<evidence type="ECO:0000313" key="5">
    <source>
        <dbReference type="Proteomes" id="UP000248039"/>
    </source>
</evidence>
<dbReference type="InterPro" id="IPR002104">
    <property type="entry name" value="Integrase_catalytic"/>
</dbReference>
<accession>A0A2V4NT58</accession>
<keyword evidence="1" id="KW-0233">DNA recombination</keyword>
<evidence type="ECO:0000259" key="3">
    <source>
        <dbReference type="Pfam" id="PF00589"/>
    </source>
</evidence>
<dbReference type="OrthoDB" id="3216232at2"/>
<protein>
    <recommendedName>
        <fullName evidence="3">Tyr recombinase domain-containing protein</fullName>
    </recommendedName>
</protein>
<dbReference type="InterPro" id="IPR013762">
    <property type="entry name" value="Integrase-like_cat_sf"/>
</dbReference>
<dbReference type="AlphaFoldDB" id="A0A2V4NT58"/>
<dbReference type="Pfam" id="PF00589">
    <property type="entry name" value="Phage_integrase"/>
    <property type="match status" value="1"/>
</dbReference>
<name>A0A2V4NT58_9ACTN</name>
<dbReference type="SUPFAM" id="SSF56349">
    <property type="entry name" value="DNA breaking-rejoining enzymes"/>
    <property type="match status" value="1"/>
</dbReference>
<proteinExistence type="predicted"/>
<dbReference type="InterPro" id="IPR011010">
    <property type="entry name" value="DNA_brk_join_enz"/>
</dbReference>
<dbReference type="EMBL" id="PYBW01000191">
    <property type="protein sequence ID" value="PYC65894.1"/>
    <property type="molecule type" value="Genomic_DNA"/>
</dbReference>
<evidence type="ECO:0000256" key="1">
    <source>
        <dbReference type="ARBA" id="ARBA00023172"/>
    </source>
</evidence>
<evidence type="ECO:0000313" key="4">
    <source>
        <dbReference type="EMBL" id="PYC65894.1"/>
    </source>
</evidence>
<dbReference type="GO" id="GO:0003677">
    <property type="term" value="F:DNA binding"/>
    <property type="evidence" value="ECO:0007669"/>
    <property type="project" value="InterPro"/>
</dbReference>
<feature type="region of interest" description="Disordered" evidence="2">
    <location>
        <begin position="75"/>
        <end position="94"/>
    </location>
</feature>
<gene>
    <name evidence="4" type="ORF">C7C46_31975</name>
</gene>
<organism evidence="4 5">
    <name type="scientific">Streptomyces tateyamensis</name>
    <dbReference type="NCBI Taxonomy" id="565073"/>
    <lineage>
        <taxon>Bacteria</taxon>
        <taxon>Bacillati</taxon>
        <taxon>Actinomycetota</taxon>
        <taxon>Actinomycetes</taxon>
        <taxon>Kitasatosporales</taxon>
        <taxon>Streptomycetaceae</taxon>
        <taxon>Streptomyces</taxon>
    </lineage>
</organism>
<reference evidence="4 5" key="1">
    <citation type="submission" date="2018-03" db="EMBL/GenBank/DDBJ databases">
        <title>Bioinformatic expansion and discovery of thiopeptide antibiotics.</title>
        <authorList>
            <person name="Schwalen C.J."/>
            <person name="Hudson G.A."/>
            <person name="Mitchell D.A."/>
        </authorList>
    </citation>
    <scope>NUCLEOTIDE SEQUENCE [LARGE SCALE GENOMIC DNA]</scope>
    <source>
        <strain evidence="4 5">ATCC 21389</strain>
    </source>
</reference>
<dbReference type="GO" id="GO:0015074">
    <property type="term" value="P:DNA integration"/>
    <property type="evidence" value="ECO:0007669"/>
    <property type="project" value="InterPro"/>
</dbReference>
<keyword evidence="5" id="KW-1185">Reference proteome</keyword>
<dbReference type="RefSeq" id="WP_110673426.1">
    <property type="nucleotide sequence ID" value="NZ_PYBW01000191.1"/>
</dbReference>
<feature type="region of interest" description="Disordered" evidence="2">
    <location>
        <begin position="1"/>
        <end position="32"/>
    </location>
</feature>
<sequence length="112" mass="12500">MRRRRTPRSTHLHSNHSASRRTHDLRHSAAKRMVRDPNLTLADVQWVMGHAHITTTEIYIAPTPDEVVAHVLAHHERRRAEQAKPPAPPAPGYRPEVLAALFGTSAAGGESR</sequence>
<dbReference type="GO" id="GO:0006310">
    <property type="term" value="P:DNA recombination"/>
    <property type="evidence" value="ECO:0007669"/>
    <property type="project" value="UniProtKB-KW"/>
</dbReference>
<feature type="compositionally biased region" description="Basic residues" evidence="2">
    <location>
        <begin position="1"/>
        <end position="20"/>
    </location>
</feature>
<feature type="domain" description="Tyr recombinase" evidence="3">
    <location>
        <begin position="9"/>
        <end position="63"/>
    </location>
</feature>